<dbReference type="Pfam" id="PF03713">
    <property type="entry name" value="DUF305"/>
    <property type="match status" value="1"/>
</dbReference>
<dbReference type="Proteomes" id="UP000010472">
    <property type="component" value="Chromosome"/>
</dbReference>
<protein>
    <recommendedName>
        <fullName evidence="3">DUF305 domain-containing protein</fullName>
    </recommendedName>
</protein>
<keyword evidence="2" id="KW-0732">Signal</keyword>
<dbReference type="OrthoDB" id="517560at2"/>
<dbReference type="RefSeq" id="WP_015204270.1">
    <property type="nucleotide sequence ID" value="NC_019753.1"/>
</dbReference>
<dbReference type="InterPro" id="IPR012347">
    <property type="entry name" value="Ferritin-like"/>
</dbReference>
<keyword evidence="5" id="KW-1185">Reference proteome</keyword>
<evidence type="ECO:0000313" key="4">
    <source>
        <dbReference type="EMBL" id="AFZ14164.1"/>
    </source>
</evidence>
<feature type="domain" description="DUF305" evidence="3">
    <location>
        <begin position="74"/>
        <end position="223"/>
    </location>
</feature>
<dbReference type="Gene3D" id="1.20.1260.10">
    <property type="match status" value="2"/>
</dbReference>
<feature type="compositionally biased region" description="Low complexity" evidence="1">
    <location>
        <begin position="24"/>
        <end position="42"/>
    </location>
</feature>
<evidence type="ECO:0000256" key="2">
    <source>
        <dbReference type="SAM" id="SignalP"/>
    </source>
</evidence>
<dbReference type="EMBL" id="CP003620">
    <property type="protein sequence ID" value="AFZ14164.1"/>
    <property type="molecule type" value="Genomic_DNA"/>
</dbReference>
<dbReference type="HOGENOM" id="CLU_074343_2_0_3"/>
<gene>
    <name evidence="4" type="ORF">Cri9333_3333</name>
</gene>
<sequence>MKTSILITFVAIASVTGAVITGCSTSSQTPNQVSSTTSNNSSTEKKANHSSHSGHGSGNHDMAMDLGSADANYDLRFIDAMTPHHQGAVEMAKEAQQKSQRPEIKKLASEIINAQNKEIGQLKQWRLAWYPKAGTQLVAYGGAGKSTVPMSDEQKQSMMMSQDLGAADAEFDLRFINAMIPHHEGAITMANDALAKSKQTEIKKLSQNIVASQQKEIDQMKQWRTAWYKK</sequence>
<organism evidence="4 5">
    <name type="scientific">Crinalium epipsammum PCC 9333</name>
    <dbReference type="NCBI Taxonomy" id="1173022"/>
    <lineage>
        <taxon>Bacteria</taxon>
        <taxon>Bacillati</taxon>
        <taxon>Cyanobacteriota</taxon>
        <taxon>Cyanophyceae</taxon>
        <taxon>Gomontiellales</taxon>
        <taxon>Gomontiellaceae</taxon>
        <taxon>Crinalium</taxon>
    </lineage>
</organism>
<dbReference type="eggNOG" id="COG3544">
    <property type="taxonomic scope" value="Bacteria"/>
</dbReference>
<evidence type="ECO:0000259" key="3">
    <source>
        <dbReference type="Pfam" id="PF03713"/>
    </source>
</evidence>
<feature type="signal peptide" evidence="2">
    <location>
        <begin position="1"/>
        <end position="18"/>
    </location>
</feature>
<name>K9W2Y7_9CYAN</name>
<dbReference type="AlphaFoldDB" id="K9W2Y7"/>
<dbReference type="STRING" id="1173022.Cri9333_3333"/>
<dbReference type="PANTHER" id="PTHR36933:SF1">
    <property type="entry name" value="SLL0788 PROTEIN"/>
    <property type="match status" value="1"/>
</dbReference>
<dbReference type="KEGG" id="cep:Cri9333_3333"/>
<dbReference type="PATRIC" id="fig|1173022.3.peg.3603"/>
<feature type="chain" id="PRO_5003937126" description="DUF305 domain-containing protein" evidence="2">
    <location>
        <begin position="19"/>
        <end position="230"/>
    </location>
</feature>
<dbReference type="PROSITE" id="PS51257">
    <property type="entry name" value="PROKAR_LIPOPROTEIN"/>
    <property type="match status" value="1"/>
</dbReference>
<proteinExistence type="predicted"/>
<evidence type="ECO:0000256" key="1">
    <source>
        <dbReference type="SAM" id="MobiDB-lite"/>
    </source>
</evidence>
<reference evidence="4 5" key="1">
    <citation type="submission" date="2012-06" db="EMBL/GenBank/DDBJ databases">
        <title>Finished chromosome of genome of Crinalium epipsammum PCC 9333.</title>
        <authorList>
            <consortium name="US DOE Joint Genome Institute"/>
            <person name="Gugger M."/>
            <person name="Coursin T."/>
            <person name="Rippka R."/>
            <person name="Tandeau De Marsac N."/>
            <person name="Huntemann M."/>
            <person name="Wei C.-L."/>
            <person name="Han J."/>
            <person name="Detter J.C."/>
            <person name="Han C."/>
            <person name="Tapia R."/>
            <person name="Davenport K."/>
            <person name="Daligault H."/>
            <person name="Erkkila T."/>
            <person name="Gu W."/>
            <person name="Munk A.C.C."/>
            <person name="Teshima H."/>
            <person name="Xu Y."/>
            <person name="Chain P."/>
            <person name="Chen A."/>
            <person name="Krypides N."/>
            <person name="Mavromatis K."/>
            <person name="Markowitz V."/>
            <person name="Szeto E."/>
            <person name="Ivanova N."/>
            <person name="Mikhailova N."/>
            <person name="Ovchinnikova G."/>
            <person name="Pagani I."/>
            <person name="Pati A."/>
            <person name="Goodwin L."/>
            <person name="Peters L."/>
            <person name="Pitluck S."/>
            <person name="Woyke T."/>
            <person name="Kerfeld C."/>
        </authorList>
    </citation>
    <scope>NUCLEOTIDE SEQUENCE [LARGE SCALE GENOMIC DNA]</scope>
    <source>
        <strain evidence="4 5">PCC 9333</strain>
    </source>
</reference>
<dbReference type="PANTHER" id="PTHR36933">
    <property type="entry name" value="SLL0788 PROTEIN"/>
    <property type="match status" value="1"/>
</dbReference>
<evidence type="ECO:0000313" key="5">
    <source>
        <dbReference type="Proteomes" id="UP000010472"/>
    </source>
</evidence>
<dbReference type="InterPro" id="IPR005183">
    <property type="entry name" value="DUF305_CopM-like"/>
</dbReference>
<accession>K9W2Y7</accession>
<feature type="region of interest" description="Disordered" evidence="1">
    <location>
        <begin position="23"/>
        <end position="65"/>
    </location>
</feature>